<dbReference type="STRING" id="1798661.A3D65_06515"/>
<dbReference type="EMBL" id="MHLL01000019">
    <property type="protein sequence ID" value="OGZ09548.1"/>
    <property type="molecule type" value="Genomic_DNA"/>
</dbReference>
<keyword evidence="1" id="KW-1133">Transmembrane helix</keyword>
<protein>
    <recommendedName>
        <fullName evidence="4">DUF192 domain-containing protein</fullName>
    </recommendedName>
</protein>
<organism evidence="2 3">
    <name type="scientific">Candidatus Lloydbacteria bacterium RIFCSPHIGHO2_02_FULL_50_13</name>
    <dbReference type="NCBI Taxonomy" id="1798661"/>
    <lineage>
        <taxon>Bacteria</taxon>
        <taxon>Candidatus Lloydiibacteriota</taxon>
    </lineage>
</organism>
<evidence type="ECO:0000313" key="2">
    <source>
        <dbReference type="EMBL" id="OGZ09548.1"/>
    </source>
</evidence>
<dbReference type="PANTHER" id="PTHR37953">
    <property type="entry name" value="UPF0127 PROTEIN MJ1496"/>
    <property type="match status" value="1"/>
</dbReference>
<sequence>MDAGLHHLGKRQLWDYAALVALVFLLGFVLLSHETADPVAEVSRGSVVINGTTVAVEIVETPEERTKGLSGRPALLDGEGMLFIFDRADRYGFWMPNMHFAIDIIWIGPEFGVPVSTNLDIGTPSVIWRIVDVSPNISPDSYPQMFTPTAPAQYVLEVPAGTALRRGWKVGDGVRF</sequence>
<reference evidence="2 3" key="1">
    <citation type="journal article" date="2016" name="Nat. Commun.">
        <title>Thousands of microbial genomes shed light on interconnected biogeochemical processes in an aquifer system.</title>
        <authorList>
            <person name="Anantharaman K."/>
            <person name="Brown C.T."/>
            <person name="Hug L.A."/>
            <person name="Sharon I."/>
            <person name="Castelle C.J."/>
            <person name="Probst A.J."/>
            <person name="Thomas B.C."/>
            <person name="Singh A."/>
            <person name="Wilkins M.J."/>
            <person name="Karaoz U."/>
            <person name="Brodie E.L."/>
            <person name="Williams K.H."/>
            <person name="Hubbard S.S."/>
            <person name="Banfield J.F."/>
        </authorList>
    </citation>
    <scope>NUCLEOTIDE SEQUENCE [LARGE SCALE GENOMIC DNA]</scope>
</reference>
<dbReference type="Proteomes" id="UP000177996">
    <property type="component" value="Unassembled WGS sequence"/>
</dbReference>
<dbReference type="InterPro" id="IPR003795">
    <property type="entry name" value="DUF192"/>
</dbReference>
<name>A0A1G2D9V5_9BACT</name>
<evidence type="ECO:0008006" key="4">
    <source>
        <dbReference type="Google" id="ProtNLM"/>
    </source>
</evidence>
<proteinExistence type="predicted"/>
<keyword evidence="1" id="KW-0472">Membrane</keyword>
<keyword evidence="1" id="KW-0812">Transmembrane</keyword>
<dbReference type="InterPro" id="IPR038695">
    <property type="entry name" value="Saro_0823-like_sf"/>
</dbReference>
<comment type="caution">
    <text evidence="2">The sequence shown here is derived from an EMBL/GenBank/DDBJ whole genome shotgun (WGS) entry which is preliminary data.</text>
</comment>
<evidence type="ECO:0000256" key="1">
    <source>
        <dbReference type="SAM" id="Phobius"/>
    </source>
</evidence>
<dbReference type="PANTHER" id="PTHR37953:SF1">
    <property type="entry name" value="UPF0127 PROTEIN MJ1496"/>
    <property type="match status" value="1"/>
</dbReference>
<dbReference type="Gene3D" id="2.60.120.1140">
    <property type="entry name" value="Protein of unknown function DUF192"/>
    <property type="match status" value="1"/>
</dbReference>
<evidence type="ECO:0000313" key="3">
    <source>
        <dbReference type="Proteomes" id="UP000177996"/>
    </source>
</evidence>
<gene>
    <name evidence="2" type="ORF">A3D65_06515</name>
</gene>
<dbReference type="Pfam" id="PF02643">
    <property type="entry name" value="DUF192"/>
    <property type="match status" value="1"/>
</dbReference>
<accession>A0A1G2D9V5</accession>
<feature type="transmembrane region" description="Helical" evidence="1">
    <location>
        <begin position="12"/>
        <end position="31"/>
    </location>
</feature>
<dbReference type="AlphaFoldDB" id="A0A1G2D9V5"/>